<gene>
    <name evidence="6" type="ORF">GSH16_09140</name>
</gene>
<dbReference type="PROSITE" id="PS51733">
    <property type="entry name" value="BPL_LPL_CATALYTIC"/>
    <property type="match status" value="1"/>
</dbReference>
<dbReference type="InterPro" id="IPR045864">
    <property type="entry name" value="aa-tRNA-synth_II/BPL/LPL"/>
</dbReference>
<evidence type="ECO:0000256" key="2">
    <source>
        <dbReference type="ARBA" id="ARBA00023267"/>
    </source>
</evidence>
<evidence type="ECO:0000256" key="1">
    <source>
        <dbReference type="ARBA" id="ARBA00022598"/>
    </source>
</evidence>
<evidence type="ECO:0000256" key="3">
    <source>
        <dbReference type="ARBA" id="ARBA00024227"/>
    </source>
</evidence>
<accession>A0A6B0TX66</accession>
<dbReference type="GO" id="GO:0004077">
    <property type="term" value="F:biotin--[biotin carboxyl-carrier protein] ligase activity"/>
    <property type="evidence" value="ECO:0007669"/>
    <property type="project" value="UniProtKB-EC"/>
</dbReference>
<dbReference type="InterPro" id="IPR004143">
    <property type="entry name" value="BPL_LPL_catalytic"/>
</dbReference>
<evidence type="ECO:0000256" key="4">
    <source>
        <dbReference type="ARBA" id="ARBA00047846"/>
    </source>
</evidence>
<evidence type="ECO:0000313" key="6">
    <source>
        <dbReference type="EMBL" id="MXU65613.1"/>
    </source>
</evidence>
<dbReference type="RefSeq" id="WP_160854239.1">
    <property type="nucleotide sequence ID" value="NZ_WUWG01000003.1"/>
</dbReference>
<dbReference type="SUPFAM" id="SSF55681">
    <property type="entry name" value="Class II aaRS and biotin synthetases"/>
    <property type="match status" value="1"/>
</dbReference>
<dbReference type="PANTHER" id="PTHR12835:SF5">
    <property type="entry name" value="BIOTIN--PROTEIN LIGASE"/>
    <property type="match status" value="1"/>
</dbReference>
<dbReference type="InterPro" id="IPR003142">
    <property type="entry name" value="BPL_C"/>
</dbReference>
<comment type="catalytic activity">
    <reaction evidence="4">
        <text>biotin + L-lysyl-[protein] + ATP = N(6)-biotinyl-L-lysyl-[protein] + AMP + diphosphate + H(+)</text>
        <dbReference type="Rhea" id="RHEA:11756"/>
        <dbReference type="Rhea" id="RHEA-COMP:9752"/>
        <dbReference type="Rhea" id="RHEA-COMP:10505"/>
        <dbReference type="ChEBI" id="CHEBI:15378"/>
        <dbReference type="ChEBI" id="CHEBI:29969"/>
        <dbReference type="ChEBI" id="CHEBI:30616"/>
        <dbReference type="ChEBI" id="CHEBI:33019"/>
        <dbReference type="ChEBI" id="CHEBI:57586"/>
        <dbReference type="ChEBI" id="CHEBI:83144"/>
        <dbReference type="ChEBI" id="CHEBI:456215"/>
        <dbReference type="EC" id="6.3.4.15"/>
    </reaction>
</comment>
<dbReference type="Pfam" id="PF03099">
    <property type="entry name" value="BPL_LplA_LipB"/>
    <property type="match status" value="1"/>
</dbReference>
<dbReference type="GO" id="GO:0005737">
    <property type="term" value="C:cytoplasm"/>
    <property type="evidence" value="ECO:0007669"/>
    <property type="project" value="TreeGrafter"/>
</dbReference>
<keyword evidence="1 6" id="KW-0436">Ligase</keyword>
<keyword evidence="7" id="KW-1185">Reference proteome</keyword>
<dbReference type="InterPro" id="IPR004408">
    <property type="entry name" value="Biotin_CoA_COase_ligase"/>
</dbReference>
<dbReference type="EMBL" id="WUWG01000003">
    <property type="protein sequence ID" value="MXU65613.1"/>
    <property type="molecule type" value="Genomic_DNA"/>
</dbReference>
<evidence type="ECO:0000313" key="7">
    <source>
        <dbReference type="Proteomes" id="UP000436016"/>
    </source>
</evidence>
<keyword evidence="2" id="KW-0092">Biotin</keyword>
<dbReference type="AlphaFoldDB" id="A0A6B0TX66"/>
<reference evidence="6 7" key="1">
    <citation type="submission" date="2019-12" db="EMBL/GenBank/DDBJ databases">
        <title>Strain KN286 was isolated from seawater, which was collected from Caroline Seamount in the tropical western Pacific.</title>
        <authorList>
            <person name="Wang Q."/>
        </authorList>
    </citation>
    <scope>NUCLEOTIDE SEQUENCE [LARGE SCALE GENOMIC DNA]</scope>
    <source>
        <strain evidence="6 7">KN286</strain>
    </source>
</reference>
<dbReference type="EC" id="6.3.4.15" evidence="3"/>
<dbReference type="Pfam" id="PF02237">
    <property type="entry name" value="BPL_C"/>
    <property type="match status" value="1"/>
</dbReference>
<protein>
    <recommendedName>
        <fullName evidence="3">biotin--[biotin carboxyl-carrier protein] ligase</fullName>
        <ecNumber evidence="3">6.3.4.15</ecNumber>
    </recommendedName>
</protein>
<organism evidence="6 7">
    <name type="scientific">Oceanomicrobium pacificus</name>
    <dbReference type="NCBI Taxonomy" id="2692916"/>
    <lineage>
        <taxon>Bacteria</taxon>
        <taxon>Pseudomonadati</taxon>
        <taxon>Pseudomonadota</taxon>
        <taxon>Alphaproteobacteria</taxon>
        <taxon>Rhodobacterales</taxon>
        <taxon>Paracoccaceae</taxon>
        <taxon>Oceanomicrobium</taxon>
    </lineage>
</organism>
<dbReference type="Proteomes" id="UP000436016">
    <property type="component" value="Unassembled WGS sequence"/>
</dbReference>
<evidence type="ECO:0000259" key="5">
    <source>
        <dbReference type="PROSITE" id="PS51733"/>
    </source>
</evidence>
<dbReference type="Gene3D" id="3.30.930.10">
    <property type="entry name" value="Bira Bifunctional Protein, Domain 2"/>
    <property type="match status" value="1"/>
</dbReference>
<proteinExistence type="predicted"/>
<sequence length="254" mass="26554">MAAWPEGIGRDLLGTVDSTNAEALRQAAAGRRAPGWILARAQSGGRGRRGRAWSSPEGNFFATYLGFPEGGPQMAALRSYAAALALRDALVEVTGRAPLFSLKWPNDVLLSGRKLAGILLEHTAEAGGALAVGIGVNLRHAPTAGALEPGALLPATLTEAVTPAPTPEAFLDALAPAFDRWDRQLATYGFAPLRTAWLDNAARLGEVITAKLPDRAITGIFESIDADGSLVLNTEAGRVTLAAAELHFATEGRV</sequence>
<dbReference type="PANTHER" id="PTHR12835">
    <property type="entry name" value="BIOTIN PROTEIN LIGASE"/>
    <property type="match status" value="1"/>
</dbReference>
<dbReference type="NCBIfam" id="TIGR00121">
    <property type="entry name" value="birA_ligase"/>
    <property type="match status" value="1"/>
</dbReference>
<dbReference type="Gene3D" id="2.30.30.100">
    <property type="match status" value="1"/>
</dbReference>
<feature type="domain" description="BPL/LPL catalytic" evidence="5">
    <location>
        <begin position="7"/>
        <end position="186"/>
    </location>
</feature>
<name>A0A6B0TX66_9RHOB</name>
<comment type="caution">
    <text evidence="6">The sequence shown here is derived from an EMBL/GenBank/DDBJ whole genome shotgun (WGS) entry which is preliminary data.</text>
</comment>